<dbReference type="Proteomes" id="UP000460435">
    <property type="component" value="Unassembled WGS sequence"/>
</dbReference>
<dbReference type="InterPro" id="IPR049349">
    <property type="entry name" value="DUF2264_N"/>
</dbReference>
<dbReference type="EMBL" id="WLZY01000013">
    <property type="protein sequence ID" value="NDL60612.1"/>
    <property type="molecule type" value="Genomic_DNA"/>
</dbReference>
<name>A0A7K3MCC2_9ACTN</name>
<comment type="caution">
    <text evidence="2">The sequence shown here is derived from an EMBL/GenBank/DDBJ whole genome shotgun (WGS) entry which is preliminary data.</text>
</comment>
<dbReference type="PANTHER" id="PTHR35339:SF4">
    <property type="entry name" value="LINALOOL DEHYDRATASE_ISOMERASE DOMAIN-CONTAINING PROTEIN"/>
    <property type="match status" value="1"/>
</dbReference>
<accession>A0A7K3MCC2</accession>
<evidence type="ECO:0000313" key="3">
    <source>
        <dbReference type="Proteomes" id="UP000460435"/>
    </source>
</evidence>
<keyword evidence="3" id="KW-1185">Reference proteome</keyword>
<dbReference type="AlphaFoldDB" id="A0A7K3MCC2"/>
<feature type="domain" description="DUF2264" evidence="1">
    <location>
        <begin position="15"/>
        <end position="373"/>
    </location>
</feature>
<sequence>MRSDAMTSSPITGWTRETWAALADRMLLGVRPYASAGHARITLPGAAGGYGSDVDGLEGFARTFLLAGFRLAGEHGRDPERLPGLAEWYADGIAAGVDPSSPERWVRPEEHAQAKVEAASIALILDLTRPWIWDRLSSSVQERVVDYLGSVVGDSGYPRCNWVWFRIVVETFLRSVGGPWSASDIEDDLATHESFYREDGWYADGDERSFDHYVGWAMHLYPVLWSRMRGATGDSGGPGVLDLAASRQDVDRARLERFLQDYLRLVGADGSPLIQGRSLVYRFAAAAPLWLGAFAGVGKPGQLRRAASGIVAHFAENGAPDGRDLLTLGWHGEWRHLAQSYSGPSSPYWATKGMLGLALPAEHPVWTAAEEPLPVERADGVSVVHAPGWLLSGTKRDGTVRVINHGTDHAVEGAQVGDSPLYARLGYSTATAPLLSTRAWGNPVDQSVALLDVDGRATHRAGMHTLRIGVVGDGAQRAAVGASVARARWVSADHEQRDHGSGRPGETRDAAAITVVSILRGSWEVRCVRVDSLPDQPGAVSLAQRLRIGGWALADQISVQSVADEPPARPGARVRRASLESVISAGDGFDEAGVHTDDDASPLGTHSATPWVAGPVLPGQWRSVVVGLWGEPEPGDGSALQREPTIVLDSERAHIRIGWPDEQWTEVELPPAPVENVPGPETN</sequence>
<organism evidence="2 3">
    <name type="scientific">Phytoactinopolyspora mesophila</name>
    <dbReference type="NCBI Taxonomy" id="2650750"/>
    <lineage>
        <taxon>Bacteria</taxon>
        <taxon>Bacillati</taxon>
        <taxon>Actinomycetota</taxon>
        <taxon>Actinomycetes</taxon>
        <taxon>Jiangellales</taxon>
        <taxon>Jiangellaceae</taxon>
        <taxon>Phytoactinopolyspora</taxon>
    </lineage>
</organism>
<evidence type="ECO:0000313" key="2">
    <source>
        <dbReference type="EMBL" id="NDL60612.1"/>
    </source>
</evidence>
<dbReference type="Pfam" id="PF10022">
    <property type="entry name" value="DUF2264"/>
    <property type="match status" value="1"/>
</dbReference>
<evidence type="ECO:0000259" key="1">
    <source>
        <dbReference type="Pfam" id="PF10022"/>
    </source>
</evidence>
<dbReference type="InterPro" id="IPR016624">
    <property type="entry name" value="UCP014753"/>
</dbReference>
<gene>
    <name evidence="2" type="ORF">F7O44_26380</name>
</gene>
<protein>
    <submittedName>
        <fullName evidence="2">DUF2264 domain-containing protein</fullName>
    </submittedName>
</protein>
<reference evidence="2 3" key="1">
    <citation type="submission" date="2019-11" db="EMBL/GenBank/DDBJ databases">
        <authorList>
            <person name="Li X.-J."/>
            <person name="Feng X.-M."/>
        </authorList>
    </citation>
    <scope>NUCLEOTIDE SEQUENCE [LARGE SCALE GENOMIC DNA]</scope>
    <source>
        <strain evidence="2 3">XMNu-373</strain>
    </source>
</reference>
<dbReference type="PANTHER" id="PTHR35339">
    <property type="entry name" value="LINALOOL DEHYDRATASE_ISOMERASE DOMAIN-CONTAINING PROTEIN"/>
    <property type="match status" value="1"/>
</dbReference>
<proteinExistence type="predicted"/>